<accession>A0A850QIS1</accession>
<gene>
    <name evidence="2" type="ORF">HV832_14405</name>
</gene>
<dbReference type="AlphaFoldDB" id="A0A850QIS1"/>
<dbReference type="Pfam" id="PF00004">
    <property type="entry name" value="AAA"/>
    <property type="match status" value="1"/>
</dbReference>
<dbReference type="InterPro" id="IPR003593">
    <property type="entry name" value="AAA+_ATPase"/>
</dbReference>
<sequence>MSSQSISTVNTEIAEQIIKRSLKNKRTVLMVGSPGIGKTSITHAVAKAVNYDLVVTTPAIKDPTDAKGLGFPAPDHSHAKFLPLGEMHALLTATRPTLWFLDDLGQANNAVQSSYMPWLLERGSGGQYLPDCVHVIAATNGREHKANVSGILEPVKSRFETIIHVVPEYEIWRRNFAIPKNMPAFILAYLDFCGRTRNPAFNNFIPTADMTNCAIPRTWANAGGWINDYLEECDGSEIELKTTKSPLFHCVSGAIGIGEASNLWNFNSLYYDLPASIDDVIDSPLQVKLPEKIETQLIICNLLCARANADNLQNIYAFAKRVKDKFPGEIIVAMLNDIFVKHPALRQEPTFQAIMTSEEFGMAFTGYAGKATR</sequence>
<organism evidence="2 3">
    <name type="scientific">Undibacterium oligocarboniphilum</name>
    <dbReference type="NCBI Taxonomy" id="666702"/>
    <lineage>
        <taxon>Bacteria</taxon>
        <taxon>Pseudomonadati</taxon>
        <taxon>Pseudomonadota</taxon>
        <taxon>Betaproteobacteria</taxon>
        <taxon>Burkholderiales</taxon>
        <taxon>Oxalobacteraceae</taxon>
        <taxon>Undibacterium</taxon>
    </lineage>
</organism>
<dbReference type="SUPFAM" id="SSF52540">
    <property type="entry name" value="P-loop containing nucleoside triphosphate hydrolases"/>
    <property type="match status" value="1"/>
</dbReference>
<dbReference type="EMBL" id="JABXYJ010000008">
    <property type="protein sequence ID" value="NVO79019.1"/>
    <property type="molecule type" value="Genomic_DNA"/>
</dbReference>
<evidence type="ECO:0000313" key="3">
    <source>
        <dbReference type="Proteomes" id="UP000588051"/>
    </source>
</evidence>
<dbReference type="GO" id="GO:0005524">
    <property type="term" value="F:ATP binding"/>
    <property type="evidence" value="ECO:0007669"/>
    <property type="project" value="UniProtKB-KW"/>
</dbReference>
<dbReference type="PRINTS" id="PR00830">
    <property type="entry name" value="ENDOLAPTASE"/>
</dbReference>
<dbReference type="CDD" id="cd00009">
    <property type="entry name" value="AAA"/>
    <property type="match status" value="1"/>
</dbReference>
<evidence type="ECO:0000259" key="1">
    <source>
        <dbReference type="SMART" id="SM00382"/>
    </source>
</evidence>
<dbReference type="InterPro" id="IPR003959">
    <property type="entry name" value="ATPase_AAA_core"/>
</dbReference>
<dbReference type="InterPro" id="IPR027417">
    <property type="entry name" value="P-loop_NTPase"/>
</dbReference>
<name>A0A850QIS1_9BURK</name>
<protein>
    <submittedName>
        <fullName evidence="2">ATP-binding protein</fullName>
    </submittedName>
</protein>
<proteinExistence type="predicted"/>
<feature type="domain" description="AAA+ ATPase" evidence="1">
    <location>
        <begin position="24"/>
        <end position="170"/>
    </location>
</feature>
<dbReference type="Gene3D" id="3.40.50.300">
    <property type="entry name" value="P-loop containing nucleotide triphosphate hydrolases"/>
    <property type="match status" value="1"/>
</dbReference>
<comment type="caution">
    <text evidence="2">The sequence shown here is derived from an EMBL/GenBank/DDBJ whole genome shotgun (WGS) entry which is preliminary data.</text>
</comment>
<keyword evidence="3" id="KW-1185">Reference proteome</keyword>
<dbReference type="Proteomes" id="UP000588051">
    <property type="component" value="Unassembled WGS sequence"/>
</dbReference>
<keyword evidence="2" id="KW-0547">Nucleotide-binding</keyword>
<reference evidence="2 3" key="1">
    <citation type="submission" date="2020-06" db="EMBL/GenBank/DDBJ databases">
        <authorList>
            <person name="Qiu C."/>
            <person name="Liu Z."/>
        </authorList>
    </citation>
    <scope>NUCLEOTIDE SEQUENCE [LARGE SCALE GENOMIC DNA]</scope>
    <source>
        <strain evidence="2 3">EM 1</strain>
    </source>
</reference>
<dbReference type="RefSeq" id="WP_176804553.1">
    <property type="nucleotide sequence ID" value="NZ_JABXYJ010000008.1"/>
</dbReference>
<evidence type="ECO:0000313" key="2">
    <source>
        <dbReference type="EMBL" id="NVO79019.1"/>
    </source>
</evidence>
<dbReference type="GO" id="GO:0016887">
    <property type="term" value="F:ATP hydrolysis activity"/>
    <property type="evidence" value="ECO:0007669"/>
    <property type="project" value="InterPro"/>
</dbReference>
<dbReference type="SMART" id="SM00382">
    <property type="entry name" value="AAA"/>
    <property type="match status" value="1"/>
</dbReference>
<keyword evidence="2" id="KW-0067">ATP-binding</keyword>